<comment type="pathway">
    <text evidence="2">Glycan metabolism; cellulose degradation.</text>
</comment>
<dbReference type="Gene3D" id="3.20.20.300">
    <property type="entry name" value="Glycoside hydrolase, family 3, N-terminal domain"/>
    <property type="match status" value="1"/>
</dbReference>
<dbReference type="SUPFAM" id="SSF51445">
    <property type="entry name" value="(Trans)glycosidases"/>
    <property type="match status" value="1"/>
</dbReference>
<accession>A0A9W9B012</accession>
<evidence type="ECO:0000256" key="2">
    <source>
        <dbReference type="ARBA" id="ARBA00004987"/>
    </source>
</evidence>
<evidence type="ECO:0000313" key="12">
    <source>
        <dbReference type="Proteomes" id="UP001150238"/>
    </source>
</evidence>
<keyword evidence="5 11" id="KW-0378">Hydrolase</keyword>
<proteinExistence type="inferred from homology"/>
<sequence length="130" mass="14702">SMLGLQNAGVQACAKHFINNEQEHYRTLESSNVDDRTQHELYAYPFLKAAMAGVSSVMCYYTTFIHSQYISYGPYACENDKMMNNTLQREFGFQGFVMSDWGATESMISVVTGLDVSTRGFYAIHISDIH</sequence>
<evidence type="ECO:0000256" key="9">
    <source>
        <dbReference type="ARBA" id="ARBA00023326"/>
    </source>
</evidence>
<dbReference type="Pfam" id="PF00933">
    <property type="entry name" value="Glyco_hydro_3"/>
    <property type="match status" value="1"/>
</dbReference>
<keyword evidence="7" id="KW-0119">Carbohydrate metabolism</keyword>
<comment type="caution">
    <text evidence="11">The sequence shown here is derived from an EMBL/GenBank/DDBJ whole genome shotgun (WGS) entry which is preliminary data.</text>
</comment>
<dbReference type="InterPro" id="IPR050288">
    <property type="entry name" value="Cellulose_deg_GH3"/>
</dbReference>
<dbReference type="Proteomes" id="UP001150238">
    <property type="component" value="Unassembled WGS sequence"/>
</dbReference>
<evidence type="ECO:0000259" key="10">
    <source>
        <dbReference type="Pfam" id="PF00933"/>
    </source>
</evidence>
<feature type="non-terminal residue" evidence="11">
    <location>
        <position position="1"/>
    </location>
</feature>
<evidence type="ECO:0000256" key="8">
    <source>
        <dbReference type="ARBA" id="ARBA00023295"/>
    </source>
</evidence>
<dbReference type="EMBL" id="JANVFS010000004">
    <property type="protein sequence ID" value="KAJ4493152.1"/>
    <property type="molecule type" value="Genomic_DNA"/>
</dbReference>
<evidence type="ECO:0000256" key="3">
    <source>
        <dbReference type="ARBA" id="ARBA00005336"/>
    </source>
</evidence>
<dbReference type="PANTHER" id="PTHR42715:SF2">
    <property type="entry name" value="BETA-GLUCOSIDASE F-RELATED"/>
    <property type="match status" value="1"/>
</dbReference>
<evidence type="ECO:0000313" key="11">
    <source>
        <dbReference type="EMBL" id="KAJ4493152.1"/>
    </source>
</evidence>
<evidence type="ECO:0000256" key="5">
    <source>
        <dbReference type="ARBA" id="ARBA00022801"/>
    </source>
</evidence>
<reference evidence="11" key="2">
    <citation type="journal article" date="2023" name="Proc. Natl. Acad. Sci. U.S.A.">
        <title>A global phylogenomic analysis of the shiitake genus Lentinula.</title>
        <authorList>
            <person name="Sierra-Patev S."/>
            <person name="Min B."/>
            <person name="Naranjo-Ortiz M."/>
            <person name="Looney B."/>
            <person name="Konkel Z."/>
            <person name="Slot J.C."/>
            <person name="Sakamoto Y."/>
            <person name="Steenwyk J.L."/>
            <person name="Rokas A."/>
            <person name="Carro J."/>
            <person name="Camarero S."/>
            <person name="Ferreira P."/>
            <person name="Molpeceres G."/>
            <person name="Ruiz-Duenas F.J."/>
            <person name="Serrano A."/>
            <person name="Henrissat B."/>
            <person name="Drula E."/>
            <person name="Hughes K.W."/>
            <person name="Mata J.L."/>
            <person name="Ishikawa N.K."/>
            <person name="Vargas-Isla R."/>
            <person name="Ushijima S."/>
            <person name="Smith C.A."/>
            <person name="Donoghue J."/>
            <person name="Ahrendt S."/>
            <person name="Andreopoulos W."/>
            <person name="He G."/>
            <person name="LaButti K."/>
            <person name="Lipzen A."/>
            <person name="Ng V."/>
            <person name="Riley R."/>
            <person name="Sandor L."/>
            <person name="Barry K."/>
            <person name="Martinez A.T."/>
            <person name="Xiao Y."/>
            <person name="Gibbons J.G."/>
            <person name="Terashima K."/>
            <person name="Grigoriev I.V."/>
            <person name="Hibbett D."/>
        </authorList>
    </citation>
    <scope>NUCLEOTIDE SEQUENCE</scope>
    <source>
        <strain evidence="11">Sp2 HRB7682 ss15</strain>
    </source>
</reference>
<dbReference type="AlphaFoldDB" id="A0A9W9B012"/>
<dbReference type="EC" id="3.2.1.21" evidence="4"/>
<evidence type="ECO:0000256" key="6">
    <source>
        <dbReference type="ARBA" id="ARBA00023001"/>
    </source>
</evidence>
<comment type="similarity">
    <text evidence="3">Belongs to the glycosyl hydrolase 3 family.</text>
</comment>
<evidence type="ECO:0000256" key="1">
    <source>
        <dbReference type="ARBA" id="ARBA00000448"/>
    </source>
</evidence>
<keyword evidence="9" id="KW-0624">Polysaccharide degradation</keyword>
<keyword evidence="8" id="KW-0326">Glycosidase</keyword>
<evidence type="ECO:0000256" key="7">
    <source>
        <dbReference type="ARBA" id="ARBA00023277"/>
    </source>
</evidence>
<dbReference type="GO" id="GO:0008422">
    <property type="term" value="F:beta-glucosidase activity"/>
    <property type="evidence" value="ECO:0007669"/>
    <property type="project" value="UniProtKB-EC"/>
</dbReference>
<comment type="catalytic activity">
    <reaction evidence="1">
        <text>Hydrolysis of terminal, non-reducing beta-D-glucosyl residues with release of beta-D-glucose.</text>
        <dbReference type="EC" id="3.2.1.21"/>
    </reaction>
</comment>
<dbReference type="PANTHER" id="PTHR42715">
    <property type="entry name" value="BETA-GLUCOSIDASE"/>
    <property type="match status" value="1"/>
</dbReference>
<reference evidence="11" key="1">
    <citation type="submission" date="2022-08" db="EMBL/GenBank/DDBJ databases">
        <authorList>
            <consortium name="DOE Joint Genome Institute"/>
            <person name="Min B."/>
            <person name="Riley R."/>
            <person name="Sierra-Patev S."/>
            <person name="Naranjo-Ortiz M."/>
            <person name="Looney B."/>
            <person name="Konkel Z."/>
            <person name="Slot J.C."/>
            <person name="Sakamoto Y."/>
            <person name="Steenwyk J.L."/>
            <person name="Rokas A."/>
            <person name="Carro J."/>
            <person name="Camarero S."/>
            <person name="Ferreira P."/>
            <person name="Molpeceres G."/>
            <person name="Ruiz-Duenas F.J."/>
            <person name="Serrano A."/>
            <person name="Henrissat B."/>
            <person name="Drula E."/>
            <person name="Hughes K.W."/>
            <person name="Mata J.L."/>
            <person name="Ishikawa N.K."/>
            <person name="Vargas-Isla R."/>
            <person name="Ushijima S."/>
            <person name="Smith C.A."/>
            <person name="Ahrendt S."/>
            <person name="Andreopoulos W."/>
            <person name="He G."/>
            <person name="Labutti K."/>
            <person name="Lipzen A."/>
            <person name="Ng V."/>
            <person name="Sandor L."/>
            <person name="Barry K."/>
            <person name="Martinez A.T."/>
            <person name="Xiao Y."/>
            <person name="Gibbons J.G."/>
            <person name="Terashima K."/>
            <person name="Hibbett D.S."/>
            <person name="Grigoriev I.V."/>
        </authorList>
    </citation>
    <scope>NUCLEOTIDE SEQUENCE</scope>
    <source>
        <strain evidence="11">Sp2 HRB7682 ss15</strain>
    </source>
</reference>
<protein>
    <recommendedName>
        <fullName evidence="4">beta-glucosidase</fullName>
        <ecNumber evidence="4">3.2.1.21</ecNumber>
    </recommendedName>
</protein>
<dbReference type="PRINTS" id="PR00133">
    <property type="entry name" value="GLHYDRLASE3"/>
</dbReference>
<keyword evidence="6" id="KW-0136">Cellulose degradation</keyword>
<dbReference type="GO" id="GO:0030245">
    <property type="term" value="P:cellulose catabolic process"/>
    <property type="evidence" value="ECO:0007669"/>
    <property type="project" value="UniProtKB-KW"/>
</dbReference>
<dbReference type="InterPro" id="IPR036962">
    <property type="entry name" value="Glyco_hydro_3_N_sf"/>
</dbReference>
<feature type="domain" description="Glycoside hydrolase family 3 N-terminal" evidence="10">
    <location>
        <begin position="3"/>
        <end position="112"/>
    </location>
</feature>
<dbReference type="InterPro" id="IPR001764">
    <property type="entry name" value="Glyco_hydro_3_N"/>
</dbReference>
<gene>
    <name evidence="11" type="ORF">C8J55DRAFT_418039</name>
</gene>
<name>A0A9W9B012_9AGAR</name>
<evidence type="ECO:0000256" key="4">
    <source>
        <dbReference type="ARBA" id="ARBA00012744"/>
    </source>
</evidence>
<dbReference type="InterPro" id="IPR017853">
    <property type="entry name" value="GH"/>
</dbReference>
<organism evidence="11 12">
    <name type="scientific">Lentinula lateritia</name>
    <dbReference type="NCBI Taxonomy" id="40482"/>
    <lineage>
        <taxon>Eukaryota</taxon>
        <taxon>Fungi</taxon>
        <taxon>Dikarya</taxon>
        <taxon>Basidiomycota</taxon>
        <taxon>Agaricomycotina</taxon>
        <taxon>Agaricomycetes</taxon>
        <taxon>Agaricomycetidae</taxon>
        <taxon>Agaricales</taxon>
        <taxon>Marasmiineae</taxon>
        <taxon>Omphalotaceae</taxon>
        <taxon>Lentinula</taxon>
    </lineage>
</organism>